<accession>A0A6G1DHR9</accession>
<dbReference type="AlphaFoldDB" id="A0A6G1DHR9"/>
<evidence type="ECO:0000313" key="3">
    <source>
        <dbReference type="Proteomes" id="UP000479710"/>
    </source>
</evidence>
<dbReference type="Proteomes" id="UP000479710">
    <property type="component" value="Unassembled WGS sequence"/>
</dbReference>
<reference evidence="2 3" key="1">
    <citation type="submission" date="2019-11" db="EMBL/GenBank/DDBJ databases">
        <title>Whole genome sequence of Oryza granulata.</title>
        <authorList>
            <person name="Li W."/>
        </authorList>
    </citation>
    <scope>NUCLEOTIDE SEQUENCE [LARGE SCALE GENOMIC DNA]</scope>
    <source>
        <strain evidence="3">cv. Menghai</strain>
        <tissue evidence="2">Leaf</tissue>
    </source>
</reference>
<dbReference type="PROSITE" id="PS51257">
    <property type="entry name" value="PROKAR_LIPOPROTEIN"/>
    <property type="match status" value="1"/>
</dbReference>
<protein>
    <submittedName>
        <fullName evidence="2">Uncharacterized protein</fullName>
    </submittedName>
</protein>
<gene>
    <name evidence="2" type="ORF">E2562_012777</name>
</gene>
<name>A0A6G1DHR9_9ORYZ</name>
<feature type="region of interest" description="Disordered" evidence="1">
    <location>
        <begin position="128"/>
        <end position="156"/>
    </location>
</feature>
<dbReference type="EMBL" id="SPHZ02000006">
    <property type="protein sequence ID" value="KAF0911966.1"/>
    <property type="molecule type" value="Genomic_DNA"/>
</dbReference>
<evidence type="ECO:0000313" key="2">
    <source>
        <dbReference type="EMBL" id="KAF0911966.1"/>
    </source>
</evidence>
<sequence>MELRQIEGVGGHLEGTGNRRRMLTSQVTGLAVACSPPSLAAASIFLSFPSPVAAAVFPSPILSQPWFEIQRQEGSDRYAKVGRFRCAAILLRHGLTSRAILGSGALMVDVSGDGGAVGIVHQGWRRWHRHGPMDGGDERGDAASTAETEGGTIRGE</sequence>
<evidence type="ECO:0000256" key="1">
    <source>
        <dbReference type="SAM" id="MobiDB-lite"/>
    </source>
</evidence>
<keyword evidence="3" id="KW-1185">Reference proteome</keyword>
<organism evidence="2 3">
    <name type="scientific">Oryza meyeriana var. granulata</name>
    <dbReference type="NCBI Taxonomy" id="110450"/>
    <lineage>
        <taxon>Eukaryota</taxon>
        <taxon>Viridiplantae</taxon>
        <taxon>Streptophyta</taxon>
        <taxon>Embryophyta</taxon>
        <taxon>Tracheophyta</taxon>
        <taxon>Spermatophyta</taxon>
        <taxon>Magnoliopsida</taxon>
        <taxon>Liliopsida</taxon>
        <taxon>Poales</taxon>
        <taxon>Poaceae</taxon>
        <taxon>BOP clade</taxon>
        <taxon>Oryzoideae</taxon>
        <taxon>Oryzeae</taxon>
        <taxon>Oryzinae</taxon>
        <taxon>Oryza</taxon>
        <taxon>Oryza meyeriana</taxon>
    </lineage>
</organism>
<comment type="caution">
    <text evidence="2">The sequence shown here is derived from an EMBL/GenBank/DDBJ whole genome shotgun (WGS) entry which is preliminary data.</text>
</comment>
<proteinExistence type="predicted"/>